<evidence type="ECO:0000313" key="6">
    <source>
        <dbReference type="EMBL" id="MEE1674361.1"/>
    </source>
</evidence>
<dbReference type="Proteomes" id="UP001310248">
    <property type="component" value="Unassembled WGS sequence"/>
</dbReference>
<sequence>MPNVDDLILFADVVEQGSFSRVAEQRELTNSVVSKRVARLEQQLAVQLLYRTTRKLSLTEAGQALYSQAKNIAVSAQEAFAEVGEYGESLSGKIRISVPTISGELLLAEALAAFSEQHPEISIEMSMDNRFVDLLEDGFDLVIRTGSLPDSSLIARHIIDSHWVVVASPAYLKQHGTPATPDELKQHRCLSYSYQEGGAEDWLFKVGSNTQAIRINSGFSTNNARALRKTALAGHGLIYVPRCLVYQDLATQDLQEVLVGQAAKVLGIYAMYPFTRQQPKKIKLLIEHIRQHYLAISEYF</sequence>
<dbReference type="SUPFAM" id="SSF46785">
    <property type="entry name" value="Winged helix' DNA-binding domain"/>
    <property type="match status" value="1"/>
</dbReference>
<proteinExistence type="inferred from homology"/>
<evidence type="ECO:0000256" key="4">
    <source>
        <dbReference type="ARBA" id="ARBA00023163"/>
    </source>
</evidence>
<accession>A0ABU7G4P1</accession>
<dbReference type="Gene3D" id="1.10.10.10">
    <property type="entry name" value="Winged helix-like DNA-binding domain superfamily/Winged helix DNA-binding domain"/>
    <property type="match status" value="1"/>
</dbReference>
<dbReference type="InterPro" id="IPR036388">
    <property type="entry name" value="WH-like_DNA-bd_sf"/>
</dbReference>
<evidence type="ECO:0000256" key="1">
    <source>
        <dbReference type="ARBA" id="ARBA00009437"/>
    </source>
</evidence>
<dbReference type="CDD" id="cd08422">
    <property type="entry name" value="PBP2_CrgA_like"/>
    <property type="match status" value="1"/>
</dbReference>
<keyword evidence="4" id="KW-0804">Transcription</keyword>
<reference evidence="6 7" key="2">
    <citation type="submission" date="2023-12" db="EMBL/GenBank/DDBJ databases">
        <authorList>
            <consortium name="Cladostephus spongiosus"/>
            <person name="Lorente B."/>
            <person name="Cabral C."/>
            <person name="Frias J."/>
            <person name="Faria J."/>
            <person name="Toubarro D."/>
        </authorList>
    </citation>
    <scope>NUCLEOTIDE SEQUENCE [LARGE SCALE GENOMIC DNA]</scope>
    <source>
        <strain evidence="6 7">ZMCS4</strain>
    </source>
</reference>
<feature type="domain" description="HTH lysR-type" evidence="5">
    <location>
        <begin position="2"/>
        <end position="59"/>
    </location>
</feature>
<dbReference type="Gene3D" id="3.40.190.290">
    <property type="match status" value="1"/>
</dbReference>
<keyword evidence="7" id="KW-1185">Reference proteome</keyword>
<keyword evidence="2" id="KW-0805">Transcription regulation</keyword>
<evidence type="ECO:0000256" key="2">
    <source>
        <dbReference type="ARBA" id="ARBA00023015"/>
    </source>
</evidence>
<dbReference type="SUPFAM" id="SSF53850">
    <property type="entry name" value="Periplasmic binding protein-like II"/>
    <property type="match status" value="1"/>
</dbReference>
<name>A0ABU7G4P1_9ALTE</name>
<evidence type="ECO:0000256" key="3">
    <source>
        <dbReference type="ARBA" id="ARBA00023125"/>
    </source>
</evidence>
<dbReference type="InterPro" id="IPR005119">
    <property type="entry name" value="LysR_subst-bd"/>
</dbReference>
<dbReference type="RefSeq" id="WP_329775493.1">
    <property type="nucleotide sequence ID" value="NZ_JAYDYW010000007.1"/>
</dbReference>
<keyword evidence="3" id="KW-0238">DNA-binding</keyword>
<reference evidence="7" key="1">
    <citation type="submission" date="2023-07" db="EMBL/GenBank/DDBJ databases">
        <title>Draft genome sequence of Agarivorans aestuarii strain ZMCS4, a CAZymes producing bacteria isolated from the marine brown algae Clodostephus spongiosus.</title>
        <authorList>
            <person name="Lorente B."/>
            <person name="Cabral C."/>
            <person name="Frias J."/>
            <person name="Faria J."/>
            <person name="Toubarro D."/>
        </authorList>
    </citation>
    <scope>NUCLEOTIDE SEQUENCE [LARGE SCALE GENOMIC DNA]</scope>
    <source>
        <strain evidence="7">ZMCS4</strain>
    </source>
</reference>
<comment type="similarity">
    <text evidence="1">Belongs to the LysR transcriptional regulatory family.</text>
</comment>
<dbReference type="Pfam" id="PF00126">
    <property type="entry name" value="HTH_1"/>
    <property type="match status" value="1"/>
</dbReference>
<evidence type="ECO:0000259" key="5">
    <source>
        <dbReference type="PROSITE" id="PS50931"/>
    </source>
</evidence>
<organism evidence="6 7">
    <name type="scientific">Agarivorans aestuarii</name>
    <dbReference type="NCBI Taxonomy" id="1563703"/>
    <lineage>
        <taxon>Bacteria</taxon>
        <taxon>Pseudomonadati</taxon>
        <taxon>Pseudomonadota</taxon>
        <taxon>Gammaproteobacteria</taxon>
        <taxon>Alteromonadales</taxon>
        <taxon>Alteromonadaceae</taxon>
        <taxon>Agarivorans</taxon>
    </lineage>
</organism>
<dbReference type="PROSITE" id="PS50931">
    <property type="entry name" value="HTH_LYSR"/>
    <property type="match status" value="1"/>
</dbReference>
<protein>
    <submittedName>
        <fullName evidence="6">LysR family transcriptional regulator</fullName>
    </submittedName>
</protein>
<dbReference type="PANTHER" id="PTHR30537">
    <property type="entry name" value="HTH-TYPE TRANSCRIPTIONAL REGULATOR"/>
    <property type="match status" value="1"/>
</dbReference>
<dbReference type="EMBL" id="JAYDYW010000007">
    <property type="protein sequence ID" value="MEE1674361.1"/>
    <property type="molecule type" value="Genomic_DNA"/>
</dbReference>
<gene>
    <name evidence="6" type="ORF">SNR37_003798</name>
</gene>
<evidence type="ECO:0000313" key="7">
    <source>
        <dbReference type="Proteomes" id="UP001310248"/>
    </source>
</evidence>
<dbReference type="Pfam" id="PF03466">
    <property type="entry name" value="LysR_substrate"/>
    <property type="match status" value="1"/>
</dbReference>
<dbReference type="InterPro" id="IPR036390">
    <property type="entry name" value="WH_DNA-bd_sf"/>
</dbReference>
<dbReference type="InterPro" id="IPR000847">
    <property type="entry name" value="LysR_HTH_N"/>
</dbReference>
<dbReference type="InterPro" id="IPR058163">
    <property type="entry name" value="LysR-type_TF_proteobact-type"/>
</dbReference>
<dbReference type="PANTHER" id="PTHR30537:SF5">
    <property type="entry name" value="HTH-TYPE TRANSCRIPTIONAL ACTIVATOR TTDR-RELATED"/>
    <property type="match status" value="1"/>
</dbReference>
<comment type="caution">
    <text evidence="6">The sequence shown here is derived from an EMBL/GenBank/DDBJ whole genome shotgun (WGS) entry which is preliminary data.</text>
</comment>